<sequence>MESEPVSNTDVPQGSKPFSKTDGADFPPDLSYQSGFGNHFASEAIPGALPPGQNSPLICPYGLYAEQISGTSFTSPRKLNLRSWLYRIKPSVTHEPFKPRSPGHGRLVSEFDQSNSSTTPTQLRWRPADVPNSPTDFIDGLYTVCGAGSSFLRHGFAIHMYTANKSMVNSAFCNADGDFLIVPQEGRLWVITECGRLQVSPGEIAILPQGFRFTVTLPDGPSRGYVAEIFGTHFQLPDLGPIGYSIVQKFGGELFTARQDFSPFNVVAWHGNYVPYKYDLSKFCPYNTVLVDHSDPSINTVLTAPTEKPGVALLDFVIFPPRWLVAEHTFRPPYYHRNCMSEFMGLIHGGYEGFRSARLTGGRINPFAISMGDGTFLSVAKADGFLPGGASLHSCMTPHGPDTQTYEATIARGNEAGPYKITGTMAFMFESCLIPRICPWALESPLMDRDYYQCWLGLRSHFECEGTDDEQGIHILNGNDETKIPA</sequence>
<dbReference type="OrthoDB" id="1689029at2759"/>
<dbReference type="Proteomes" id="UP000516437">
    <property type="component" value="Chromosome 4"/>
</dbReference>
<evidence type="ECO:0000259" key="15">
    <source>
        <dbReference type="Pfam" id="PF20510"/>
    </source>
</evidence>
<dbReference type="InterPro" id="IPR046451">
    <property type="entry name" value="HgmA_C"/>
</dbReference>
<feature type="region of interest" description="Disordered" evidence="13">
    <location>
        <begin position="95"/>
        <end position="129"/>
    </location>
</feature>
<feature type="binding site" evidence="12">
    <location>
        <position position="351"/>
    </location>
    <ligand>
        <name>homogentisate</name>
        <dbReference type="ChEBI" id="CHEBI:16169"/>
    </ligand>
</feature>
<dbReference type="UniPathway" id="UPA00139">
    <property type="reaction ID" value="UER00339"/>
</dbReference>
<feature type="active site" description="Proton acceptor" evidence="11">
    <location>
        <position position="293"/>
    </location>
</feature>
<keyword evidence="6" id="KW-0828">Tyrosine catabolism</keyword>
<evidence type="ECO:0000259" key="14">
    <source>
        <dbReference type="Pfam" id="PF04209"/>
    </source>
</evidence>
<evidence type="ECO:0000256" key="7">
    <source>
        <dbReference type="ARBA" id="ARBA00022964"/>
    </source>
</evidence>
<protein>
    <recommendedName>
        <fullName evidence="4">homogentisate 1,2-dioxygenase</fullName>
        <ecNumber evidence="4">1.13.11.5</ecNumber>
    </recommendedName>
</protein>
<evidence type="ECO:0000256" key="2">
    <source>
        <dbReference type="ARBA" id="ARBA00004704"/>
    </source>
</evidence>
<keyword evidence="7 16" id="KW-0223">Dioxygenase</keyword>
<evidence type="ECO:0000256" key="13">
    <source>
        <dbReference type="SAM" id="MobiDB-lite"/>
    </source>
</evidence>
<dbReference type="GO" id="GO:0004411">
    <property type="term" value="F:homogentisate 1,2-dioxygenase activity"/>
    <property type="evidence" value="ECO:0007669"/>
    <property type="project" value="UniProtKB-EC"/>
</dbReference>
<accession>A0A6A1VUM6</accession>
<feature type="domain" description="Homogentisate 1,2-dioxygenase C-terminal" evidence="14">
    <location>
        <begin position="281"/>
        <end position="362"/>
    </location>
</feature>
<reference evidence="16 17" key="1">
    <citation type="journal article" date="2019" name="Plant Biotechnol. J.">
        <title>The red bayberry genome and genetic basis of sex determination.</title>
        <authorList>
            <person name="Jia H.M."/>
            <person name="Jia H.J."/>
            <person name="Cai Q.L."/>
            <person name="Wang Y."/>
            <person name="Zhao H.B."/>
            <person name="Yang W.F."/>
            <person name="Wang G.Y."/>
            <person name="Li Y.H."/>
            <person name="Zhan D.L."/>
            <person name="Shen Y.T."/>
            <person name="Niu Q.F."/>
            <person name="Chang L."/>
            <person name="Qiu J."/>
            <person name="Zhao L."/>
            <person name="Xie H.B."/>
            <person name="Fu W.Y."/>
            <person name="Jin J."/>
            <person name="Li X.W."/>
            <person name="Jiao Y."/>
            <person name="Zhou C.C."/>
            <person name="Tu T."/>
            <person name="Chai C.Y."/>
            <person name="Gao J.L."/>
            <person name="Fan L.J."/>
            <person name="van de Weg E."/>
            <person name="Wang J.Y."/>
            <person name="Gao Z.S."/>
        </authorList>
    </citation>
    <scope>NUCLEOTIDE SEQUENCE [LARGE SCALE GENOMIC DNA]</scope>
    <source>
        <tissue evidence="16">Leaves</tissue>
    </source>
</reference>
<evidence type="ECO:0000256" key="4">
    <source>
        <dbReference type="ARBA" id="ARBA00013127"/>
    </source>
</evidence>
<feature type="domain" description="Homogentisate 1,2-dioxygenase N-terminal" evidence="15">
    <location>
        <begin position="244"/>
        <end position="280"/>
    </location>
</feature>
<dbReference type="InterPro" id="IPR005708">
    <property type="entry name" value="Homogentis_dOase"/>
</dbReference>
<comment type="similarity">
    <text evidence="3">Belongs to the homogentisate dioxygenase family.</text>
</comment>
<feature type="binding site" evidence="12">
    <location>
        <position position="336"/>
    </location>
    <ligand>
        <name>Fe cation</name>
        <dbReference type="ChEBI" id="CHEBI:24875"/>
    </ligand>
</feature>
<dbReference type="PANTHER" id="PTHR11056:SF0">
    <property type="entry name" value="HOMOGENTISATE 1,2-DIOXYGENASE"/>
    <property type="match status" value="1"/>
</dbReference>
<feature type="domain" description="Homogentisate 1,2-dioxygenase N-terminal" evidence="15">
    <location>
        <begin position="32"/>
        <end position="243"/>
    </location>
</feature>
<dbReference type="Pfam" id="PF04209">
    <property type="entry name" value="HgmA_C"/>
    <property type="match status" value="2"/>
</dbReference>
<dbReference type="InterPro" id="IPR014710">
    <property type="entry name" value="RmlC-like_jellyroll"/>
</dbReference>
<keyword evidence="8" id="KW-0560">Oxidoreductase</keyword>
<comment type="cofactor">
    <cofactor evidence="1 12">
        <name>Fe cation</name>
        <dbReference type="ChEBI" id="CHEBI:24875"/>
    </cofactor>
</comment>
<dbReference type="GO" id="GO:0046872">
    <property type="term" value="F:metal ion binding"/>
    <property type="evidence" value="ECO:0007669"/>
    <property type="project" value="UniProtKB-KW"/>
</dbReference>
<comment type="caution">
    <text evidence="16">The sequence shown here is derived from an EMBL/GenBank/DDBJ whole genome shotgun (WGS) entry which is preliminary data.</text>
</comment>
<feature type="binding site" evidence="12">
    <location>
        <position position="399"/>
    </location>
    <ligand>
        <name>Fe cation</name>
        <dbReference type="ChEBI" id="CHEBI:24875"/>
    </ligand>
</feature>
<feature type="domain" description="Homogentisate 1,2-dioxygenase C-terminal" evidence="14">
    <location>
        <begin position="380"/>
        <end position="462"/>
    </location>
</feature>
<evidence type="ECO:0000256" key="1">
    <source>
        <dbReference type="ARBA" id="ARBA00001962"/>
    </source>
</evidence>
<keyword evidence="5 12" id="KW-0479">Metal-binding</keyword>
<evidence type="ECO:0000256" key="9">
    <source>
        <dbReference type="ARBA" id="ARBA00023004"/>
    </source>
</evidence>
<dbReference type="GO" id="GO:0006572">
    <property type="term" value="P:L-tyrosine catabolic process"/>
    <property type="evidence" value="ECO:0007669"/>
    <property type="project" value="UniProtKB-KW"/>
</dbReference>
<evidence type="ECO:0000256" key="11">
    <source>
        <dbReference type="PIRSR" id="PIRSR605708-1"/>
    </source>
</evidence>
<dbReference type="EC" id="1.13.11.5" evidence="4"/>
<keyword evidence="10" id="KW-0585">Phenylalanine catabolism</keyword>
<organism evidence="16 17">
    <name type="scientific">Morella rubra</name>
    <name type="common">Chinese bayberry</name>
    <dbReference type="NCBI Taxonomy" id="262757"/>
    <lineage>
        <taxon>Eukaryota</taxon>
        <taxon>Viridiplantae</taxon>
        <taxon>Streptophyta</taxon>
        <taxon>Embryophyta</taxon>
        <taxon>Tracheophyta</taxon>
        <taxon>Spermatophyta</taxon>
        <taxon>Magnoliopsida</taxon>
        <taxon>eudicotyledons</taxon>
        <taxon>Gunneridae</taxon>
        <taxon>Pentapetalae</taxon>
        <taxon>rosids</taxon>
        <taxon>fabids</taxon>
        <taxon>Fagales</taxon>
        <taxon>Myricaceae</taxon>
        <taxon>Morella</taxon>
    </lineage>
</organism>
<keyword evidence="17" id="KW-1185">Reference proteome</keyword>
<evidence type="ECO:0000256" key="12">
    <source>
        <dbReference type="PIRSR" id="PIRSR605708-2"/>
    </source>
</evidence>
<evidence type="ECO:0000256" key="8">
    <source>
        <dbReference type="ARBA" id="ARBA00023002"/>
    </source>
</evidence>
<proteinExistence type="inferred from homology"/>
<dbReference type="AlphaFoldDB" id="A0A6A1VUM6"/>
<evidence type="ECO:0000256" key="5">
    <source>
        <dbReference type="ARBA" id="ARBA00022723"/>
    </source>
</evidence>
<feature type="binding site" evidence="12">
    <location>
        <position position="342"/>
    </location>
    <ligand>
        <name>Fe cation</name>
        <dbReference type="ChEBI" id="CHEBI:24875"/>
    </ligand>
</feature>
<evidence type="ECO:0000313" key="16">
    <source>
        <dbReference type="EMBL" id="KAB1216639.1"/>
    </source>
</evidence>
<dbReference type="FunFam" id="2.60.120.10:FF:000034">
    <property type="entry name" value="Homogentisate 1,2-dioxygenase"/>
    <property type="match status" value="1"/>
</dbReference>
<evidence type="ECO:0000256" key="10">
    <source>
        <dbReference type="ARBA" id="ARBA00023232"/>
    </source>
</evidence>
<evidence type="ECO:0000313" key="17">
    <source>
        <dbReference type="Proteomes" id="UP000516437"/>
    </source>
</evidence>
<dbReference type="Gene3D" id="2.60.120.10">
    <property type="entry name" value="Jelly Rolls"/>
    <property type="match status" value="2"/>
</dbReference>
<dbReference type="PANTHER" id="PTHR11056">
    <property type="entry name" value="HOMOGENTISATE 1,2-DIOXYGENASE"/>
    <property type="match status" value="1"/>
</dbReference>
<feature type="region of interest" description="Disordered" evidence="13">
    <location>
        <begin position="1"/>
        <end position="32"/>
    </location>
</feature>
<evidence type="ECO:0000256" key="3">
    <source>
        <dbReference type="ARBA" id="ARBA00007757"/>
    </source>
</evidence>
<evidence type="ECO:0000256" key="6">
    <source>
        <dbReference type="ARBA" id="ARBA00022878"/>
    </source>
</evidence>
<dbReference type="InterPro" id="IPR046452">
    <property type="entry name" value="HgmA_N"/>
</dbReference>
<dbReference type="Pfam" id="PF20510">
    <property type="entry name" value="HgmA_N"/>
    <property type="match status" value="2"/>
</dbReference>
<dbReference type="SUPFAM" id="SSF51182">
    <property type="entry name" value="RmlC-like cupins"/>
    <property type="match status" value="1"/>
</dbReference>
<keyword evidence="9 12" id="KW-0408">Iron</keyword>
<gene>
    <name evidence="16" type="ORF">CJ030_MR4G007837</name>
</gene>
<comment type="pathway">
    <text evidence="2">Amino-acid degradation; L-phenylalanine degradation; acetoacetate and fumarate from L-phenylalanine: step 4/6.</text>
</comment>
<dbReference type="InterPro" id="IPR011051">
    <property type="entry name" value="RmlC_Cupin_sf"/>
</dbReference>
<dbReference type="GO" id="GO:0005737">
    <property type="term" value="C:cytoplasm"/>
    <property type="evidence" value="ECO:0007669"/>
    <property type="project" value="TreeGrafter"/>
</dbReference>
<name>A0A6A1VUM6_9ROSI</name>
<feature type="compositionally biased region" description="Polar residues" evidence="13">
    <location>
        <begin position="1"/>
        <end position="18"/>
    </location>
</feature>
<feature type="binding site" evidence="12">
    <location>
        <position position="399"/>
    </location>
    <ligand>
        <name>homogentisate</name>
        <dbReference type="ChEBI" id="CHEBI:16169"/>
    </ligand>
</feature>
<dbReference type="CDD" id="cd07000">
    <property type="entry name" value="cupin_HGO_N"/>
    <property type="match status" value="1"/>
</dbReference>
<dbReference type="GO" id="GO:0006559">
    <property type="term" value="P:L-phenylalanine catabolic process"/>
    <property type="evidence" value="ECO:0007669"/>
    <property type="project" value="UniProtKB-UniPathway"/>
</dbReference>
<feature type="compositionally biased region" description="Polar residues" evidence="13">
    <location>
        <begin position="111"/>
        <end position="122"/>
    </location>
</feature>
<dbReference type="EMBL" id="RXIC02000022">
    <property type="protein sequence ID" value="KAB1216639.1"/>
    <property type="molecule type" value="Genomic_DNA"/>
</dbReference>